<evidence type="ECO:0000259" key="16">
    <source>
        <dbReference type="PROSITE" id="PS51184"/>
    </source>
</evidence>
<evidence type="ECO:0000256" key="7">
    <source>
        <dbReference type="ARBA" id="ARBA00022964"/>
    </source>
</evidence>
<dbReference type="GO" id="GO:0031490">
    <property type="term" value="F:chromatin DNA binding"/>
    <property type="evidence" value="ECO:0007669"/>
    <property type="project" value="TreeGrafter"/>
</dbReference>
<comment type="subcellular location">
    <subcellularLocation>
        <location evidence="2">Nucleus</location>
    </subcellularLocation>
</comment>
<dbReference type="GO" id="GO:0008270">
    <property type="term" value="F:zinc ion binding"/>
    <property type="evidence" value="ECO:0007669"/>
    <property type="project" value="UniProtKB-KW"/>
</dbReference>
<dbReference type="AlphaFoldDB" id="A0A444UHK1"/>
<name>A0A444UHK1_ACIRT</name>
<evidence type="ECO:0000256" key="14">
    <source>
        <dbReference type="SAM" id="MobiDB-lite"/>
    </source>
</evidence>
<accession>A0A444UHK1</accession>
<evidence type="ECO:0000256" key="5">
    <source>
        <dbReference type="ARBA" id="ARBA00022833"/>
    </source>
</evidence>
<proteinExistence type="inferred from homology"/>
<evidence type="ECO:0000256" key="9">
    <source>
        <dbReference type="ARBA" id="ARBA00023004"/>
    </source>
</evidence>
<evidence type="ECO:0000313" key="17">
    <source>
        <dbReference type="EMBL" id="RXM34634.1"/>
    </source>
</evidence>
<evidence type="ECO:0000256" key="11">
    <source>
        <dbReference type="ARBA" id="ARBA00023163"/>
    </source>
</evidence>
<dbReference type="Pfam" id="PF22988">
    <property type="entry name" value="PWWP_KDM3B"/>
    <property type="match status" value="1"/>
</dbReference>
<dbReference type="SUPFAM" id="SSF51197">
    <property type="entry name" value="Clavaminate synthase-like"/>
    <property type="match status" value="1"/>
</dbReference>
<dbReference type="InterPro" id="IPR045109">
    <property type="entry name" value="LSDs-like"/>
</dbReference>
<dbReference type="GO" id="GO:0003712">
    <property type="term" value="F:transcription coregulator activity"/>
    <property type="evidence" value="ECO:0007669"/>
    <property type="project" value="TreeGrafter"/>
</dbReference>
<keyword evidence="10" id="KW-0805">Transcription regulation</keyword>
<dbReference type="GO" id="GO:0000785">
    <property type="term" value="C:chromatin"/>
    <property type="evidence" value="ECO:0007669"/>
    <property type="project" value="TreeGrafter"/>
</dbReference>
<keyword evidence="11" id="KW-0804">Transcription</keyword>
<evidence type="ECO:0000256" key="15">
    <source>
        <dbReference type="SAM" id="SignalP"/>
    </source>
</evidence>
<keyword evidence="9" id="KW-0408">Iron</keyword>
<dbReference type="Proteomes" id="UP000289886">
    <property type="component" value="Unassembled WGS sequence"/>
</dbReference>
<feature type="compositionally biased region" description="Basic and acidic residues" evidence="14">
    <location>
        <begin position="606"/>
        <end position="630"/>
    </location>
</feature>
<dbReference type="PANTHER" id="PTHR12549:SF6">
    <property type="entry name" value="JMJC DOMAIN-CONTAINING HISTONE DEMETHYLATION PROTEIN 2C-RELATED"/>
    <property type="match status" value="1"/>
</dbReference>
<reference evidence="17 18" key="1">
    <citation type="submission" date="2019-01" db="EMBL/GenBank/DDBJ databases">
        <title>Draft Genome and Complete Hox-Cluster Characterization of the Sterlet Sturgeon (Acipenser ruthenus).</title>
        <authorList>
            <person name="Wei Q."/>
        </authorList>
    </citation>
    <scope>NUCLEOTIDE SEQUENCE [LARGE SCALE GENOMIC DNA]</scope>
    <source>
        <strain evidence="17">WHYD16114868_AA</strain>
        <tissue evidence="17">Blood</tissue>
    </source>
</reference>
<evidence type="ECO:0000256" key="10">
    <source>
        <dbReference type="ARBA" id="ARBA00023015"/>
    </source>
</evidence>
<gene>
    <name evidence="17" type="ORF">EOD39_1035</name>
</gene>
<comment type="similarity">
    <text evidence="13">Belongs to the JHDM2 histone demethylase family.</text>
</comment>
<organism evidence="17 18">
    <name type="scientific">Acipenser ruthenus</name>
    <name type="common">Sterlet sturgeon</name>
    <dbReference type="NCBI Taxonomy" id="7906"/>
    <lineage>
        <taxon>Eukaryota</taxon>
        <taxon>Metazoa</taxon>
        <taxon>Chordata</taxon>
        <taxon>Craniata</taxon>
        <taxon>Vertebrata</taxon>
        <taxon>Euteleostomi</taxon>
        <taxon>Actinopterygii</taxon>
        <taxon>Chondrostei</taxon>
        <taxon>Acipenseriformes</taxon>
        <taxon>Acipenseridae</taxon>
        <taxon>Acipenser</taxon>
    </lineage>
</organism>
<dbReference type="PANTHER" id="PTHR12549">
    <property type="entry name" value="JMJC DOMAIN-CONTAINING HISTONE DEMETHYLATION PROTEIN"/>
    <property type="match status" value="1"/>
</dbReference>
<dbReference type="PROSITE" id="PS51184">
    <property type="entry name" value="JMJC"/>
    <property type="match status" value="1"/>
</dbReference>
<dbReference type="GO" id="GO:0032454">
    <property type="term" value="F:histone H3K9 demethylase activity"/>
    <property type="evidence" value="ECO:0007669"/>
    <property type="project" value="InterPro"/>
</dbReference>
<comment type="caution">
    <text evidence="17">The sequence shown here is derived from an EMBL/GenBank/DDBJ whole genome shotgun (WGS) entry which is preliminary data.</text>
</comment>
<dbReference type="Gene3D" id="2.60.120.650">
    <property type="entry name" value="Cupin"/>
    <property type="match status" value="2"/>
</dbReference>
<keyword evidence="15" id="KW-0732">Signal</keyword>
<keyword evidence="12" id="KW-0539">Nucleus</keyword>
<evidence type="ECO:0000256" key="13">
    <source>
        <dbReference type="ARBA" id="ARBA00037987"/>
    </source>
</evidence>
<keyword evidence="6" id="KW-0156">Chromatin regulator</keyword>
<comment type="cofactor">
    <cofactor evidence="1">
        <name>Fe(2+)</name>
        <dbReference type="ChEBI" id="CHEBI:29033"/>
    </cofactor>
</comment>
<dbReference type="GO" id="GO:0006357">
    <property type="term" value="P:regulation of transcription by RNA polymerase II"/>
    <property type="evidence" value="ECO:0007669"/>
    <property type="project" value="TreeGrafter"/>
</dbReference>
<evidence type="ECO:0000256" key="3">
    <source>
        <dbReference type="ARBA" id="ARBA00022723"/>
    </source>
</evidence>
<dbReference type="EMBL" id="SCEB01214557">
    <property type="protein sequence ID" value="RXM34634.1"/>
    <property type="molecule type" value="Genomic_DNA"/>
</dbReference>
<dbReference type="InterPro" id="IPR054503">
    <property type="entry name" value="KDM3AB_Tudor"/>
</dbReference>
<evidence type="ECO:0000256" key="4">
    <source>
        <dbReference type="ARBA" id="ARBA00022771"/>
    </source>
</evidence>
<evidence type="ECO:0000256" key="2">
    <source>
        <dbReference type="ARBA" id="ARBA00004123"/>
    </source>
</evidence>
<feature type="region of interest" description="Disordered" evidence="14">
    <location>
        <begin position="721"/>
        <end position="744"/>
    </location>
</feature>
<protein>
    <submittedName>
        <fullName evidence="17">Putative JmjC domain-containing histone demethylation protein 2C</fullName>
    </submittedName>
</protein>
<keyword evidence="7" id="KW-0223">Dioxygenase</keyword>
<evidence type="ECO:0000313" key="18">
    <source>
        <dbReference type="Proteomes" id="UP000289886"/>
    </source>
</evidence>
<feature type="chain" id="PRO_5019047416" evidence="15">
    <location>
        <begin position="23"/>
        <end position="1057"/>
    </location>
</feature>
<evidence type="ECO:0000256" key="8">
    <source>
        <dbReference type="ARBA" id="ARBA00023002"/>
    </source>
</evidence>
<dbReference type="SMART" id="SM00558">
    <property type="entry name" value="JmjC"/>
    <property type="match status" value="1"/>
</dbReference>
<keyword evidence="4" id="KW-0863">Zinc-finger</keyword>
<evidence type="ECO:0000256" key="12">
    <source>
        <dbReference type="ARBA" id="ARBA00023242"/>
    </source>
</evidence>
<dbReference type="Pfam" id="PF02373">
    <property type="entry name" value="JmjC"/>
    <property type="match status" value="1"/>
</dbReference>
<dbReference type="GO" id="GO:0000118">
    <property type="term" value="C:histone deacetylase complex"/>
    <property type="evidence" value="ECO:0007669"/>
    <property type="project" value="TreeGrafter"/>
</dbReference>
<dbReference type="InterPro" id="IPR003347">
    <property type="entry name" value="JmjC_dom"/>
</dbReference>
<feature type="domain" description="JmjC" evidence="16">
    <location>
        <begin position="792"/>
        <end position="1013"/>
    </location>
</feature>
<keyword evidence="3" id="KW-0479">Metal-binding</keyword>
<dbReference type="GO" id="GO:0051213">
    <property type="term" value="F:dioxygenase activity"/>
    <property type="evidence" value="ECO:0007669"/>
    <property type="project" value="UniProtKB-KW"/>
</dbReference>
<evidence type="ECO:0000256" key="6">
    <source>
        <dbReference type="ARBA" id="ARBA00022853"/>
    </source>
</evidence>
<feature type="region of interest" description="Disordered" evidence="14">
    <location>
        <begin position="606"/>
        <end position="635"/>
    </location>
</feature>
<sequence length="1057" mass="120504">MQLTEKFLSFCLLCLSPPACVCNSVSESISNLNKPLINNLILLQVYVEFDDLEWDKREWVKVYEDFQIFLLEHQLVWANCKETSQPQGTKSKQIQWPALTFKPLVGKAVLDSITAVEFFADRHLDFLSGDGACQPYQDEVDSLNPVLRDNPQLHEEVKAWVKEQKVQEIFMQGPYSLNGYRVRVYRQDSATQWFTGIITHHDLFSRTMIVMNDQCNSIEYMLTLKNFLELRDLDKKVFIDPMRVITPAHLKSDQDHSRTQAGKESHMHRHFLDSISGHCKQLRPPQEIGDRINKYKEENRMILQESIEVAPFTAKIKSNDVERDSYPRIPHLRTASPKNHVIKQDKDIEHSAADLYKFKHSVPQTLPQSSYFTTLSTTVVNEPPRLYPSKEAINCYVEKLSSNHSASSNPLIMTSFNTKIAWKRAVRGVREMCDACEATLFNIHWVCQKCGFVVCLDCYKAKERKSSKDKELYAWMKCVKGQPHDHKHLMPTQIIPGTVLTDLVDVMHTLRDKYCIKSHCSCAGKQNIQLGKHPATNGVSQVLQNVLNHSNKISLCKPELQQQNVTPKLETNGSNSPGSDTSTDSKLTPPESQSPLHFLADLAEQKAREEKKENKESPLSKQVKEEKEQTDSLESLNCKSSSLVANSNEQGSTLRDLLTTTAGKLRLGCTNAGIAFAPVYSSGTQTGKGVRSIPNILDDIIASVVENKIPANRTAKINLKHELNEENKHDRKKSTSDESSRLHSDIPHSWLCDRRLLWLKDHRNCNNWKLFRECWKQGQPVLVSGVHKKLNANLWKAESFNQEFADHQGDLLNCKDGVVSNSSIKEFWDGFEDLTSVTASKEHDFGTANLHLEVSDIVNVLVYVGVAKGNGVLSKTGVLKRLEEEDLDENMKKRLKDSTETPGALWHIYGNKDAEKIKDFLQKVAKEQGLEVPQEQDPLRDQNWYLTRKLRQRLFEEHGVQGWTVVQFLGDSVIIPAGAIHQVQNLHSCVQVINDFVSPEHVVHSFHLTQELRSSKDEINYEDKLQVKNIYYHTVKDAVGSLKRFCDEELEDMEENS</sequence>
<dbReference type="InterPro" id="IPR054504">
    <property type="entry name" value="PWWP_KDM3B"/>
</dbReference>
<dbReference type="Pfam" id="PF22987">
    <property type="entry name" value="Tudor_KDM3B"/>
    <property type="match status" value="1"/>
</dbReference>
<feature type="signal peptide" evidence="15">
    <location>
        <begin position="1"/>
        <end position="22"/>
    </location>
</feature>
<evidence type="ECO:0000256" key="1">
    <source>
        <dbReference type="ARBA" id="ARBA00001954"/>
    </source>
</evidence>
<keyword evidence="8" id="KW-0560">Oxidoreductase</keyword>
<keyword evidence="5" id="KW-0862">Zinc</keyword>
<keyword evidence="18" id="KW-1185">Reference proteome</keyword>
<feature type="region of interest" description="Disordered" evidence="14">
    <location>
        <begin position="567"/>
        <end position="594"/>
    </location>
</feature>